<dbReference type="SUPFAM" id="SSF56024">
    <property type="entry name" value="Phospholipase D/nuclease"/>
    <property type="match status" value="1"/>
</dbReference>
<evidence type="ECO:0000313" key="2">
    <source>
        <dbReference type="EMBL" id="MFL0196109.1"/>
    </source>
</evidence>
<evidence type="ECO:0000313" key="3">
    <source>
        <dbReference type="Proteomes" id="UP001623660"/>
    </source>
</evidence>
<dbReference type="InterPro" id="IPR001736">
    <property type="entry name" value="PLipase_D/transphosphatidylase"/>
</dbReference>
<accession>A0ABW8SJN8</accession>
<dbReference type="Proteomes" id="UP001623660">
    <property type="component" value="Unassembled WGS sequence"/>
</dbReference>
<reference evidence="2 3" key="1">
    <citation type="submission" date="2024-11" db="EMBL/GenBank/DDBJ databases">
        <authorList>
            <person name="Heng Y.C."/>
            <person name="Lim A.C.H."/>
            <person name="Lee J.K.Y."/>
            <person name="Kittelmann S."/>
        </authorList>
    </citation>
    <scope>NUCLEOTIDE SEQUENCE [LARGE SCALE GENOMIC DNA]</scope>
    <source>
        <strain evidence="2 3">WILCCON 0269</strain>
    </source>
</reference>
<dbReference type="Gene3D" id="3.30.870.10">
    <property type="entry name" value="Endonuclease Chain A"/>
    <property type="match status" value="1"/>
</dbReference>
<name>A0ABW8SJN8_9CLOT</name>
<dbReference type="RefSeq" id="WP_406792223.1">
    <property type="nucleotide sequence ID" value="NZ_JBJHZX010000015.1"/>
</dbReference>
<dbReference type="Pfam" id="PF13091">
    <property type="entry name" value="PLDc_2"/>
    <property type="match status" value="1"/>
</dbReference>
<comment type="caution">
    <text evidence="2">The sequence shown here is derived from an EMBL/GenBank/DDBJ whole genome shotgun (WGS) entry which is preliminary data.</text>
</comment>
<feature type="domain" description="PLD phosphodiesterase" evidence="1">
    <location>
        <begin position="223"/>
        <end position="250"/>
    </location>
</feature>
<dbReference type="CDD" id="cd00138">
    <property type="entry name" value="PLDc_SF"/>
    <property type="match status" value="1"/>
</dbReference>
<dbReference type="EMBL" id="JBJHZX010000015">
    <property type="protein sequence ID" value="MFL0196109.1"/>
    <property type="molecule type" value="Genomic_DNA"/>
</dbReference>
<dbReference type="InterPro" id="IPR025202">
    <property type="entry name" value="PLD-like_dom"/>
</dbReference>
<keyword evidence="3" id="KW-1185">Reference proteome</keyword>
<sequence>MKYSNKFEELYEFINNRLIDKYIIEWAGIFRYLYAIKNQGFSKEEWKELCSVSIDKNIIDTLFRLLTECDLIESRKQKYLIRDELELQRVFEVLKVMSSINRDRICSYEQKLLWTKPRKLDIPFSIAKEFRYLNNYILDLICSTKTRIILCFPYYSSKGVEQLMASFKSLLKEKSNVRIDIIVDNVQTKINKNAMNTFVKNLKCTSKNNNIRIFEASSSYENSQLFFHAKILLADGERGYMGSANFSKRGFTDQLEVGLELSKQNARILEVLIDYLIRQGFFNIIKI</sequence>
<organism evidence="2 3">
    <name type="scientific">Candidatus Clostridium eludens</name>
    <dbReference type="NCBI Taxonomy" id="3381663"/>
    <lineage>
        <taxon>Bacteria</taxon>
        <taxon>Bacillati</taxon>
        <taxon>Bacillota</taxon>
        <taxon>Clostridia</taxon>
        <taxon>Eubacteriales</taxon>
        <taxon>Clostridiaceae</taxon>
        <taxon>Clostridium</taxon>
    </lineage>
</organism>
<proteinExistence type="predicted"/>
<evidence type="ECO:0000259" key="1">
    <source>
        <dbReference type="PROSITE" id="PS50035"/>
    </source>
</evidence>
<protein>
    <submittedName>
        <fullName evidence="2">Phospholipase D-like domain-containing protein</fullName>
    </submittedName>
</protein>
<dbReference type="PROSITE" id="PS50035">
    <property type="entry name" value="PLD"/>
    <property type="match status" value="1"/>
</dbReference>
<gene>
    <name evidence="2" type="ORF">ACJDU8_11110</name>
</gene>